<dbReference type="AlphaFoldDB" id="A0A699U5G4"/>
<gene>
    <name evidence="1" type="ORF">Tci_889586</name>
</gene>
<feature type="non-terminal residue" evidence="1">
    <location>
        <position position="144"/>
    </location>
</feature>
<sequence length="144" mass="15004">LKCVAGAKPVGAAGGYDSGECGTGQDPRPLAVARLVTAAEPVVASNVWLAQTWGRLKCLAGAKPVAASKCGWRKPVGAAGGYDSGECGGSVNTSMADTPHSRASSLLQDVSCRGEMTDQRNFCRPTTLKARLPDKDQIRMEHFA</sequence>
<name>A0A699U5G4_TANCI</name>
<accession>A0A699U5G4</accession>
<proteinExistence type="predicted"/>
<feature type="non-terminal residue" evidence="1">
    <location>
        <position position="1"/>
    </location>
</feature>
<reference evidence="1" key="1">
    <citation type="journal article" date="2019" name="Sci. Rep.">
        <title>Draft genome of Tanacetum cinerariifolium, the natural source of mosquito coil.</title>
        <authorList>
            <person name="Yamashiro T."/>
            <person name="Shiraishi A."/>
            <person name="Satake H."/>
            <person name="Nakayama K."/>
        </authorList>
    </citation>
    <scope>NUCLEOTIDE SEQUENCE</scope>
</reference>
<protein>
    <submittedName>
        <fullName evidence="1">Uncharacterized protein</fullName>
    </submittedName>
</protein>
<dbReference type="EMBL" id="BKCJ011301557">
    <property type="protein sequence ID" value="GFD17617.1"/>
    <property type="molecule type" value="Genomic_DNA"/>
</dbReference>
<evidence type="ECO:0000313" key="1">
    <source>
        <dbReference type="EMBL" id="GFD17617.1"/>
    </source>
</evidence>
<comment type="caution">
    <text evidence="1">The sequence shown here is derived from an EMBL/GenBank/DDBJ whole genome shotgun (WGS) entry which is preliminary data.</text>
</comment>
<organism evidence="1">
    <name type="scientific">Tanacetum cinerariifolium</name>
    <name type="common">Dalmatian daisy</name>
    <name type="synonym">Chrysanthemum cinerariifolium</name>
    <dbReference type="NCBI Taxonomy" id="118510"/>
    <lineage>
        <taxon>Eukaryota</taxon>
        <taxon>Viridiplantae</taxon>
        <taxon>Streptophyta</taxon>
        <taxon>Embryophyta</taxon>
        <taxon>Tracheophyta</taxon>
        <taxon>Spermatophyta</taxon>
        <taxon>Magnoliopsida</taxon>
        <taxon>eudicotyledons</taxon>
        <taxon>Gunneridae</taxon>
        <taxon>Pentapetalae</taxon>
        <taxon>asterids</taxon>
        <taxon>campanulids</taxon>
        <taxon>Asterales</taxon>
        <taxon>Asteraceae</taxon>
        <taxon>Asteroideae</taxon>
        <taxon>Anthemideae</taxon>
        <taxon>Anthemidinae</taxon>
        <taxon>Tanacetum</taxon>
    </lineage>
</organism>